<organism evidence="1">
    <name type="scientific">Rhizophora mucronata</name>
    <name type="common">Asiatic mangrove</name>
    <dbReference type="NCBI Taxonomy" id="61149"/>
    <lineage>
        <taxon>Eukaryota</taxon>
        <taxon>Viridiplantae</taxon>
        <taxon>Streptophyta</taxon>
        <taxon>Embryophyta</taxon>
        <taxon>Tracheophyta</taxon>
        <taxon>Spermatophyta</taxon>
        <taxon>Magnoliopsida</taxon>
        <taxon>eudicotyledons</taxon>
        <taxon>Gunneridae</taxon>
        <taxon>Pentapetalae</taxon>
        <taxon>rosids</taxon>
        <taxon>fabids</taxon>
        <taxon>Malpighiales</taxon>
        <taxon>Rhizophoraceae</taxon>
        <taxon>Rhizophora</taxon>
    </lineage>
</organism>
<dbReference type="EMBL" id="GGEC01076289">
    <property type="protein sequence ID" value="MBX56773.1"/>
    <property type="molecule type" value="Transcribed_RNA"/>
</dbReference>
<protein>
    <submittedName>
        <fullName evidence="1">Auxin-induced in root cultures protein 12</fullName>
    </submittedName>
</protein>
<sequence>MIISLFVYSALTFETPKLMLLGCIDGLRLSTLVV</sequence>
<proteinExistence type="predicted"/>
<evidence type="ECO:0000313" key="1">
    <source>
        <dbReference type="EMBL" id="MBX56773.1"/>
    </source>
</evidence>
<name>A0A2P2PPY6_RHIMU</name>
<reference evidence="1" key="1">
    <citation type="submission" date="2018-02" db="EMBL/GenBank/DDBJ databases">
        <title>Rhizophora mucronata_Transcriptome.</title>
        <authorList>
            <person name="Meera S.P."/>
            <person name="Sreeshan A."/>
            <person name="Augustine A."/>
        </authorList>
    </citation>
    <scope>NUCLEOTIDE SEQUENCE</scope>
    <source>
        <tissue evidence="1">Leaf</tissue>
    </source>
</reference>
<accession>A0A2P2PPY6</accession>
<dbReference type="AlphaFoldDB" id="A0A2P2PPY6"/>